<proteinExistence type="predicted"/>
<dbReference type="OrthoDB" id="244190at2759"/>
<reference evidence="2 3" key="1">
    <citation type="journal article" date="2018" name="Nat. Ecol. Evol.">
        <title>Pezizomycetes genomes reveal the molecular basis of ectomycorrhizal truffle lifestyle.</title>
        <authorList>
            <person name="Murat C."/>
            <person name="Payen T."/>
            <person name="Noel B."/>
            <person name="Kuo A."/>
            <person name="Morin E."/>
            <person name="Chen J."/>
            <person name="Kohler A."/>
            <person name="Krizsan K."/>
            <person name="Balestrini R."/>
            <person name="Da Silva C."/>
            <person name="Montanini B."/>
            <person name="Hainaut M."/>
            <person name="Levati E."/>
            <person name="Barry K.W."/>
            <person name="Belfiori B."/>
            <person name="Cichocki N."/>
            <person name="Clum A."/>
            <person name="Dockter R.B."/>
            <person name="Fauchery L."/>
            <person name="Guy J."/>
            <person name="Iotti M."/>
            <person name="Le Tacon F."/>
            <person name="Lindquist E.A."/>
            <person name="Lipzen A."/>
            <person name="Malagnac F."/>
            <person name="Mello A."/>
            <person name="Molinier V."/>
            <person name="Miyauchi S."/>
            <person name="Poulain J."/>
            <person name="Riccioni C."/>
            <person name="Rubini A."/>
            <person name="Sitrit Y."/>
            <person name="Splivallo R."/>
            <person name="Traeger S."/>
            <person name="Wang M."/>
            <person name="Zifcakova L."/>
            <person name="Wipf D."/>
            <person name="Zambonelli A."/>
            <person name="Paolocci F."/>
            <person name="Nowrousian M."/>
            <person name="Ottonello S."/>
            <person name="Baldrian P."/>
            <person name="Spatafora J.W."/>
            <person name="Henrissat B."/>
            <person name="Nagy L.G."/>
            <person name="Aury J.M."/>
            <person name="Wincker P."/>
            <person name="Grigoriev I.V."/>
            <person name="Bonfante P."/>
            <person name="Martin F.M."/>
        </authorList>
    </citation>
    <scope>NUCLEOTIDE SEQUENCE [LARGE SCALE GENOMIC DNA]</scope>
    <source>
        <strain evidence="2 3">RN42</strain>
    </source>
</reference>
<feature type="region of interest" description="Disordered" evidence="1">
    <location>
        <begin position="104"/>
        <end position="132"/>
    </location>
</feature>
<feature type="compositionally biased region" description="Pro residues" evidence="1">
    <location>
        <begin position="106"/>
        <end position="121"/>
    </location>
</feature>
<protein>
    <submittedName>
        <fullName evidence="2">Uncharacterized protein</fullName>
    </submittedName>
</protein>
<accession>A0A3N4HJT9</accession>
<dbReference type="AlphaFoldDB" id="A0A3N4HJT9"/>
<keyword evidence="3" id="KW-1185">Reference proteome</keyword>
<gene>
    <name evidence="2" type="ORF">BJ508DRAFT_419472</name>
</gene>
<sequence length="132" mass="14310">MPPTTSSVDRLSLLGDNIKLSLLERKRASSLQLEPSPETDREIQHSLDTLLQGIEQLEREQAQLEESGEAYPSPSLMSALTTLLSPPCTVSNYLHPFTIYVQTTNIPPPLAPPPTSNPPKTPSSTSANSTTT</sequence>
<evidence type="ECO:0000313" key="3">
    <source>
        <dbReference type="Proteomes" id="UP000275078"/>
    </source>
</evidence>
<evidence type="ECO:0000256" key="1">
    <source>
        <dbReference type="SAM" id="MobiDB-lite"/>
    </source>
</evidence>
<name>A0A3N4HJT9_ASCIM</name>
<organism evidence="2 3">
    <name type="scientific">Ascobolus immersus RN42</name>
    <dbReference type="NCBI Taxonomy" id="1160509"/>
    <lineage>
        <taxon>Eukaryota</taxon>
        <taxon>Fungi</taxon>
        <taxon>Dikarya</taxon>
        <taxon>Ascomycota</taxon>
        <taxon>Pezizomycotina</taxon>
        <taxon>Pezizomycetes</taxon>
        <taxon>Pezizales</taxon>
        <taxon>Ascobolaceae</taxon>
        <taxon>Ascobolus</taxon>
    </lineage>
</organism>
<dbReference type="Proteomes" id="UP000275078">
    <property type="component" value="Unassembled WGS sequence"/>
</dbReference>
<evidence type="ECO:0000313" key="2">
    <source>
        <dbReference type="EMBL" id="RPA72431.1"/>
    </source>
</evidence>
<dbReference type="EMBL" id="ML119862">
    <property type="protein sequence ID" value="RPA72431.1"/>
    <property type="molecule type" value="Genomic_DNA"/>
</dbReference>
<dbReference type="STRING" id="1160509.A0A3N4HJT9"/>
<feature type="compositionally biased region" description="Low complexity" evidence="1">
    <location>
        <begin position="122"/>
        <end position="132"/>
    </location>
</feature>